<evidence type="ECO:0000313" key="2">
    <source>
        <dbReference type="Proteomes" id="UP000198034"/>
    </source>
</evidence>
<name>A0A246GAB3_9FLAO</name>
<gene>
    <name evidence="1" type="ORF">BWK62_08705</name>
</gene>
<protein>
    <submittedName>
        <fullName evidence="1">Uncharacterized protein</fullName>
    </submittedName>
</protein>
<organism evidence="1 2">
    <name type="scientific">Flavobacterium columnare</name>
    <dbReference type="NCBI Taxonomy" id="996"/>
    <lineage>
        <taxon>Bacteria</taxon>
        <taxon>Pseudomonadati</taxon>
        <taxon>Bacteroidota</taxon>
        <taxon>Flavobacteriia</taxon>
        <taxon>Flavobacteriales</taxon>
        <taxon>Flavobacteriaceae</taxon>
        <taxon>Flavobacterium</taxon>
    </lineage>
</organism>
<evidence type="ECO:0000313" key="1">
    <source>
        <dbReference type="EMBL" id="OWP76858.1"/>
    </source>
</evidence>
<proteinExistence type="predicted"/>
<dbReference type="AlphaFoldDB" id="A0A246GAB3"/>
<sequence>MNIDEKRTIPLQIGMRVKIKNIPEDYLFESGKEKTITSLLPNFGEARAFGLDGDDGIWCIEDFEYCIDYPDFEMR</sequence>
<accession>A0A246GAB3</accession>
<comment type="caution">
    <text evidence="1">The sequence shown here is derived from an EMBL/GenBank/DDBJ whole genome shotgun (WGS) entry which is preliminary data.</text>
</comment>
<dbReference type="Proteomes" id="UP000198034">
    <property type="component" value="Unassembled WGS sequence"/>
</dbReference>
<dbReference type="EMBL" id="MTCY01000022">
    <property type="protein sequence ID" value="OWP76858.1"/>
    <property type="molecule type" value="Genomic_DNA"/>
</dbReference>
<reference evidence="1 2" key="1">
    <citation type="journal article" date="2017" name="Infect. Genet. Evol.">
        <title>Comparative genome analysis of fish pathogen Flavobacterium columnare reveals extensive sequence diversity within the species.</title>
        <authorList>
            <person name="Kayansamruaj P."/>
            <person name="Dong H.T."/>
            <person name="Hirono I."/>
            <person name="Kondo H."/>
            <person name="Senapin S."/>
            <person name="Rodkhum C."/>
        </authorList>
    </citation>
    <scope>NUCLEOTIDE SEQUENCE [LARGE SCALE GENOMIC DNA]</scope>
    <source>
        <strain evidence="1 2">1214</strain>
    </source>
</reference>